<proteinExistence type="predicted"/>
<organism evidence="1 2">
    <name type="scientific">Camellia lanceoleosa</name>
    <dbReference type="NCBI Taxonomy" id="1840588"/>
    <lineage>
        <taxon>Eukaryota</taxon>
        <taxon>Viridiplantae</taxon>
        <taxon>Streptophyta</taxon>
        <taxon>Embryophyta</taxon>
        <taxon>Tracheophyta</taxon>
        <taxon>Spermatophyta</taxon>
        <taxon>Magnoliopsida</taxon>
        <taxon>eudicotyledons</taxon>
        <taxon>Gunneridae</taxon>
        <taxon>Pentapetalae</taxon>
        <taxon>asterids</taxon>
        <taxon>Ericales</taxon>
        <taxon>Theaceae</taxon>
        <taxon>Camellia</taxon>
    </lineage>
</organism>
<sequence length="100" mass="11755">MVVKASKAKKKIVTVHLYRPLRNYIVFNYSEREAQNLEDDLQTLKQLRFDLKREPRRQRGHDLTAVVLDCLGPIHNSLNQSIQASPTQKRHFTMLQSLRI</sequence>
<comment type="caution">
    <text evidence="1">The sequence shown here is derived from an EMBL/GenBank/DDBJ whole genome shotgun (WGS) entry which is preliminary data.</text>
</comment>
<evidence type="ECO:0000313" key="1">
    <source>
        <dbReference type="EMBL" id="KAI8011699.1"/>
    </source>
</evidence>
<keyword evidence="2" id="KW-1185">Reference proteome</keyword>
<name>A0ACC0HEB4_9ERIC</name>
<protein>
    <submittedName>
        <fullName evidence="1">Vacuolar-sorting protein BRO1</fullName>
    </submittedName>
</protein>
<dbReference type="Proteomes" id="UP001060215">
    <property type="component" value="Chromosome 5"/>
</dbReference>
<gene>
    <name evidence="1" type="ORF">LOK49_LG06G00947</name>
</gene>
<dbReference type="EMBL" id="CM045762">
    <property type="protein sequence ID" value="KAI8011699.1"/>
    <property type="molecule type" value="Genomic_DNA"/>
</dbReference>
<evidence type="ECO:0000313" key="2">
    <source>
        <dbReference type="Proteomes" id="UP001060215"/>
    </source>
</evidence>
<reference evidence="1 2" key="1">
    <citation type="journal article" date="2022" name="Plant J.">
        <title>Chromosome-level genome of Camellia lanceoleosa provides a valuable resource for understanding genome evolution and self-incompatibility.</title>
        <authorList>
            <person name="Gong W."/>
            <person name="Xiao S."/>
            <person name="Wang L."/>
            <person name="Liao Z."/>
            <person name="Chang Y."/>
            <person name="Mo W."/>
            <person name="Hu G."/>
            <person name="Li W."/>
            <person name="Zhao G."/>
            <person name="Zhu H."/>
            <person name="Hu X."/>
            <person name="Ji K."/>
            <person name="Xiang X."/>
            <person name="Song Q."/>
            <person name="Yuan D."/>
            <person name="Jin S."/>
            <person name="Zhang L."/>
        </authorList>
    </citation>
    <scope>NUCLEOTIDE SEQUENCE [LARGE SCALE GENOMIC DNA]</scope>
    <source>
        <strain evidence="1">SQ_2022a</strain>
    </source>
</reference>
<accession>A0ACC0HEB4</accession>